<name>A0ABD1CDH5_CULPP</name>
<evidence type="ECO:0000313" key="6">
    <source>
        <dbReference type="EMBL" id="KAL1374383.1"/>
    </source>
</evidence>
<keyword evidence="7" id="KW-1185">Reference proteome</keyword>
<evidence type="ECO:0000256" key="2">
    <source>
        <dbReference type="ARBA" id="ARBA00022771"/>
    </source>
</evidence>
<dbReference type="InterPro" id="IPR011990">
    <property type="entry name" value="TPR-like_helical_dom_sf"/>
</dbReference>
<feature type="non-terminal residue" evidence="6">
    <location>
        <position position="280"/>
    </location>
</feature>
<keyword evidence="2 4" id="KW-0863">Zinc-finger</keyword>
<proteinExistence type="predicted"/>
<gene>
    <name evidence="6" type="ORF">pipiens_000763</name>
</gene>
<dbReference type="EMBL" id="JBEHCU010013399">
    <property type="protein sequence ID" value="KAL1374383.1"/>
    <property type="molecule type" value="Genomic_DNA"/>
</dbReference>
<dbReference type="SUPFAM" id="SSF144232">
    <property type="entry name" value="HIT/MYND zinc finger-like"/>
    <property type="match status" value="1"/>
</dbReference>
<dbReference type="PANTHER" id="PTHR47111:SF1">
    <property type="entry name" value="SET AND MYND DOMAIN-CONTAINING PROTEIN 4"/>
    <property type="match status" value="1"/>
</dbReference>
<sequence>MELNATEISNGMWSCFLVDGELAQVEQKIKSYRSNDEVISFIRGVMDKHKLMKFIKLRGDPKSNARAIDCRKRGNEYFHPRIRQYIKAVELYNESIALAADNSEALAMAYANRSAICFELKEYADCLENIRLARENPYPANLLPKLEQREEACKVLMNKADSEKPKTDQPLEPKLSYKSNPRIPHIAECLELVQDEKFGRYLITNRDLKAGDVVALEKPFSKVLDNKLRYMNCNYCLDDNFLILKPCKGCTIAMFCSDECQQKAMEEYHRFECPILQDIH</sequence>
<dbReference type="AlphaFoldDB" id="A0ABD1CDH5"/>
<evidence type="ECO:0000256" key="4">
    <source>
        <dbReference type="PROSITE-ProRule" id="PRU00134"/>
    </source>
</evidence>
<accession>A0ABD1CDH5</accession>
<evidence type="ECO:0000256" key="1">
    <source>
        <dbReference type="ARBA" id="ARBA00022723"/>
    </source>
</evidence>
<evidence type="ECO:0000259" key="5">
    <source>
        <dbReference type="PROSITE" id="PS50865"/>
    </source>
</evidence>
<feature type="domain" description="MYND-type" evidence="5">
    <location>
        <begin position="233"/>
        <end position="273"/>
    </location>
</feature>
<dbReference type="PROSITE" id="PS01360">
    <property type="entry name" value="ZF_MYND_1"/>
    <property type="match status" value="1"/>
</dbReference>
<dbReference type="Gene3D" id="1.25.40.10">
    <property type="entry name" value="Tetratricopeptide repeat domain"/>
    <property type="match status" value="1"/>
</dbReference>
<protein>
    <recommendedName>
        <fullName evidence="5">MYND-type domain-containing protein</fullName>
    </recommendedName>
</protein>
<comment type="caution">
    <text evidence="6">The sequence shown here is derived from an EMBL/GenBank/DDBJ whole genome shotgun (WGS) entry which is preliminary data.</text>
</comment>
<dbReference type="SUPFAM" id="SSF48452">
    <property type="entry name" value="TPR-like"/>
    <property type="match status" value="1"/>
</dbReference>
<dbReference type="GO" id="GO:0008270">
    <property type="term" value="F:zinc ion binding"/>
    <property type="evidence" value="ECO:0007669"/>
    <property type="project" value="UniProtKB-KW"/>
</dbReference>
<dbReference type="PANTHER" id="PTHR47111">
    <property type="entry name" value="BCDNA.LD29892"/>
    <property type="match status" value="1"/>
</dbReference>
<keyword evidence="1" id="KW-0479">Metal-binding</keyword>
<dbReference type="Proteomes" id="UP001562425">
    <property type="component" value="Unassembled WGS sequence"/>
</dbReference>
<dbReference type="InterPro" id="IPR002893">
    <property type="entry name" value="Znf_MYND"/>
</dbReference>
<reference evidence="6 7" key="1">
    <citation type="submission" date="2024-05" db="EMBL/GenBank/DDBJ databases">
        <title>Culex pipiens pipiens assembly and annotation.</title>
        <authorList>
            <person name="Alout H."/>
            <person name="Durand T."/>
        </authorList>
    </citation>
    <scope>NUCLEOTIDE SEQUENCE [LARGE SCALE GENOMIC DNA]</scope>
    <source>
        <strain evidence="6">HA-2024</strain>
        <tissue evidence="6">Whole body</tissue>
    </source>
</reference>
<evidence type="ECO:0000256" key="3">
    <source>
        <dbReference type="ARBA" id="ARBA00022833"/>
    </source>
</evidence>
<evidence type="ECO:0000313" key="7">
    <source>
        <dbReference type="Proteomes" id="UP001562425"/>
    </source>
</evidence>
<keyword evidence="3" id="KW-0862">Zinc</keyword>
<dbReference type="PROSITE" id="PS50865">
    <property type="entry name" value="ZF_MYND_2"/>
    <property type="match status" value="1"/>
</dbReference>
<dbReference type="Gene3D" id="6.10.140.2220">
    <property type="match status" value="1"/>
</dbReference>
<organism evidence="6 7">
    <name type="scientific">Culex pipiens pipiens</name>
    <name type="common">Northern house mosquito</name>
    <dbReference type="NCBI Taxonomy" id="38569"/>
    <lineage>
        <taxon>Eukaryota</taxon>
        <taxon>Metazoa</taxon>
        <taxon>Ecdysozoa</taxon>
        <taxon>Arthropoda</taxon>
        <taxon>Hexapoda</taxon>
        <taxon>Insecta</taxon>
        <taxon>Pterygota</taxon>
        <taxon>Neoptera</taxon>
        <taxon>Endopterygota</taxon>
        <taxon>Diptera</taxon>
        <taxon>Nematocera</taxon>
        <taxon>Culicoidea</taxon>
        <taxon>Culicidae</taxon>
        <taxon>Culicinae</taxon>
        <taxon>Culicini</taxon>
        <taxon>Culex</taxon>
        <taxon>Culex</taxon>
    </lineage>
</organism>
<dbReference type="Pfam" id="PF01753">
    <property type="entry name" value="zf-MYND"/>
    <property type="match status" value="1"/>
</dbReference>